<dbReference type="PANTHER" id="PTHR48111">
    <property type="entry name" value="REGULATOR OF RPOS"/>
    <property type="match status" value="1"/>
</dbReference>
<dbReference type="EMBL" id="BAABRR010000003">
    <property type="protein sequence ID" value="GAA5518382.1"/>
    <property type="molecule type" value="Genomic_DNA"/>
</dbReference>
<evidence type="ECO:0000313" key="7">
    <source>
        <dbReference type="Proteomes" id="UP001426770"/>
    </source>
</evidence>
<dbReference type="Pfam" id="PF00072">
    <property type="entry name" value="Response_reg"/>
    <property type="match status" value="1"/>
</dbReference>
<accession>A0ABP9WEX6</accession>
<feature type="modified residue" description="4-aspartylphosphate" evidence="2">
    <location>
        <position position="69"/>
    </location>
</feature>
<dbReference type="InterPro" id="IPR036388">
    <property type="entry name" value="WH-like_DNA-bd_sf"/>
</dbReference>
<dbReference type="InterPro" id="IPR011006">
    <property type="entry name" value="CheY-like_superfamily"/>
</dbReference>
<dbReference type="PANTHER" id="PTHR48111:SF28">
    <property type="entry name" value="TRANSCRIPTIONAL REGULATORY PROTEIN TCRX-RELATED"/>
    <property type="match status" value="1"/>
</dbReference>
<dbReference type="Gene3D" id="3.40.50.2300">
    <property type="match status" value="1"/>
</dbReference>
<organism evidence="6 7">
    <name type="scientific">Demequina sediminis</name>
    <dbReference type="NCBI Taxonomy" id="1930058"/>
    <lineage>
        <taxon>Bacteria</taxon>
        <taxon>Bacillati</taxon>
        <taxon>Actinomycetota</taxon>
        <taxon>Actinomycetes</taxon>
        <taxon>Micrococcales</taxon>
        <taxon>Demequinaceae</taxon>
        <taxon>Demequina</taxon>
    </lineage>
</organism>
<reference evidence="6 7" key="1">
    <citation type="submission" date="2024-02" db="EMBL/GenBank/DDBJ databases">
        <title>Lysinimicrobium sediminis NBRC 112286.</title>
        <authorList>
            <person name="Ichikawa N."/>
            <person name="Katano-Makiyama Y."/>
            <person name="Hidaka K."/>
        </authorList>
    </citation>
    <scope>NUCLEOTIDE SEQUENCE [LARGE SCALE GENOMIC DNA]</scope>
    <source>
        <strain evidence="6 7">NBRC 112286</strain>
    </source>
</reference>
<dbReference type="PROSITE" id="PS50110">
    <property type="entry name" value="RESPONSE_REGULATORY"/>
    <property type="match status" value="1"/>
</dbReference>
<dbReference type="Gene3D" id="6.10.250.690">
    <property type="match status" value="1"/>
</dbReference>
<keyword evidence="1 3" id="KW-0238">DNA-binding</keyword>
<gene>
    <name evidence="6" type="primary">mprA</name>
    <name evidence="6" type="ORF">Lsed01_00807</name>
</gene>
<dbReference type="InterPro" id="IPR001789">
    <property type="entry name" value="Sig_transdc_resp-reg_receiver"/>
</dbReference>
<dbReference type="InterPro" id="IPR001867">
    <property type="entry name" value="OmpR/PhoB-type_DNA-bd"/>
</dbReference>
<evidence type="ECO:0000256" key="3">
    <source>
        <dbReference type="PROSITE-ProRule" id="PRU01091"/>
    </source>
</evidence>
<evidence type="ECO:0000256" key="2">
    <source>
        <dbReference type="PROSITE-ProRule" id="PRU00169"/>
    </source>
</evidence>
<feature type="domain" description="OmpR/PhoB-type" evidence="5">
    <location>
        <begin position="144"/>
        <end position="241"/>
    </location>
</feature>
<dbReference type="SMART" id="SM00862">
    <property type="entry name" value="Trans_reg_C"/>
    <property type="match status" value="1"/>
</dbReference>
<feature type="domain" description="Response regulatory" evidence="4">
    <location>
        <begin position="20"/>
        <end position="134"/>
    </location>
</feature>
<dbReference type="Gene3D" id="1.10.10.10">
    <property type="entry name" value="Winged helix-like DNA-binding domain superfamily/Winged helix DNA-binding domain"/>
    <property type="match status" value="1"/>
</dbReference>
<evidence type="ECO:0000256" key="1">
    <source>
        <dbReference type="ARBA" id="ARBA00023125"/>
    </source>
</evidence>
<dbReference type="CDD" id="cd00383">
    <property type="entry name" value="trans_reg_C"/>
    <property type="match status" value="1"/>
</dbReference>
<comment type="caution">
    <text evidence="6">The sequence shown here is derived from an EMBL/GenBank/DDBJ whole genome shotgun (WGS) entry which is preliminary data.</text>
</comment>
<dbReference type="InterPro" id="IPR016032">
    <property type="entry name" value="Sig_transdc_resp-reg_C-effctor"/>
</dbReference>
<dbReference type="SMART" id="SM00448">
    <property type="entry name" value="REC"/>
    <property type="match status" value="1"/>
</dbReference>
<dbReference type="SUPFAM" id="SSF52172">
    <property type="entry name" value="CheY-like"/>
    <property type="match status" value="1"/>
</dbReference>
<sequence>MRSQQIVRMARDTGVMPERRILVVDDEDNLRTMLCAALRYEGYSVSEATDGHEGLRAVRETRPDLIVLDVMMPGLDGFAVCRRLRESGDRTPIIFLTARDSAKDKVEGLTIGGDDYLQKPFNLDELVARVEAVSRRVERAPSASDVYRVADLELDDVAHRVTRGGEEIQLSPTEYNLLRHLMQHTGRVLSRGQLLEGVWGYSRDDDPGVVETYIGYVRRKVDATEPKLIHTIRGVGYTLRLP</sequence>
<dbReference type="SUPFAM" id="SSF46894">
    <property type="entry name" value="C-terminal effector domain of the bipartite response regulators"/>
    <property type="match status" value="1"/>
</dbReference>
<evidence type="ECO:0000313" key="6">
    <source>
        <dbReference type="EMBL" id="GAA5518382.1"/>
    </source>
</evidence>
<proteinExistence type="predicted"/>
<feature type="DNA-binding region" description="OmpR/PhoB-type" evidence="3">
    <location>
        <begin position="144"/>
        <end position="241"/>
    </location>
</feature>
<name>A0ABP9WEX6_9MICO</name>
<evidence type="ECO:0000259" key="4">
    <source>
        <dbReference type="PROSITE" id="PS50110"/>
    </source>
</evidence>
<dbReference type="InterPro" id="IPR039420">
    <property type="entry name" value="WalR-like"/>
</dbReference>
<dbReference type="Pfam" id="PF00486">
    <property type="entry name" value="Trans_reg_C"/>
    <property type="match status" value="1"/>
</dbReference>
<protein>
    <submittedName>
        <fullName evidence="6">Response regulator MprA</fullName>
    </submittedName>
</protein>
<evidence type="ECO:0000259" key="5">
    <source>
        <dbReference type="PROSITE" id="PS51755"/>
    </source>
</evidence>
<keyword evidence="7" id="KW-1185">Reference proteome</keyword>
<dbReference type="PROSITE" id="PS51755">
    <property type="entry name" value="OMPR_PHOB"/>
    <property type="match status" value="1"/>
</dbReference>
<keyword evidence="2" id="KW-0597">Phosphoprotein</keyword>
<dbReference type="Proteomes" id="UP001426770">
    <property type="component" value="Unassembled WGS sequence"/>
</dbReference>